<dbReference type="PANTHER" id="PTHR30506:SF3">
    <property type="entry name" value="UPF0126 INNER MEMBRANE PROTEIN YADS-RELATED"/>
    <property type="match status" value="1"/>
</dbReference>
<feature type="transmembrane region" description="Helical" evidence="7">
    <location>
        <begin position="125"/>
        <end position="144"/>
    </location>
</feature>
<evidence type="ECO:0000256" key="5">
    <source>
        <dbReference type="ARBA" id="ARBA00022989"/>
    </source>
</evidence>
<keyword evidence="3" id="KW-1003">Cell membrane</keyword>
<evidence type="ECO:0000256" key="2">
    <source>
        <dbReference type="ARBA" id="ARBA00008193"/>
    </source>
</evidence>
<dbReference type="RefSeq" id="WP_073110740.1">
    <property type="nucleotide sequence ID" value="NZ_FQZY01000033.1"/>
</dbReference>
<feature type="domain" description="Glycine transporter" evidence="8">
    <location>
        <begin position="101"/>
        <end position="175"/>
    </location>
</feature>
<dbReference type="InterPro" id="IPR005115">
    <property type="entry name" value="Gly_transporter"/>
</dbReference>
<dbReference type="PANTHER" id="PTHR30506">
    <property type="entry name" value="INNER MEMBRANE PROTEIN"/>
    <property type="match status" value="1"/>
</dbReference>
<evidence type="ECO:0000313" key="10">
    <source>
        <dbReference type="Proteomes" id="UP000184301"/>
    </source>
</evidence>
<feature type="transmembrane region" description="Helical" evidence="7">
    <location>
        <begin position="156"/>
        <end position="174"/>
    </location>
</feature>
<feature type="transmembrane region" description="Helical" evidence="7">
    <location>
        <begin position="31"/>
        <end position="49"/>
    </location>
</feature>
<evidence type="ECO:0000256" key="4">
    <source>
        <dbReference type="ARBA" id="ARBA00022692"/>
    </source>
</evidence>
<feature type="domain" description="Glycine transporter" evidence="8">
    <location>
        <begin position="7"/>
        <end position="80"/>
    </location>
</feature>
<dbReference type="STRING" id="1121950.SAMN02745243_02360"/>
<comment type="subcellular location">
    <subcellularLocation>
        <location evidence="1">Cell membrane</location>
        <topology evidence="1">Multi-pass membrane protein</topology>
    </subcellularLocation>
</comment>
<dbReference type="OrthoDB" id="9791874at2"/>
<protein>
    <submittedName>
        <fullName evidence="9">Uncharacterized membrane protein YeiH</fullName>
    </submittedName>
</protein>
<name>A0A1M6QAD5_9FIRM</name>
<feature type="transmembrane region" description="Helical" evidence="7">
    <location>
        <begin position="100"/>
        <end position="119"/>
    </location>
</feature>
<evidence type="ECO:0000259" key="8">
    <source>
        <dbReference type="Pfam" id="PF03458"/>
    </source>
</evidence>
<proteinExistence type="inferred from homology"/>
<reference evidence="9 10" key="1">
    <citation type="submission" date="2016-11" db="EMBL/GenBank/DDBJ databases">
        <authorList>
            <person name="Jaros S."/>
            <person name="Januszkiewicz K."/>
            <person name="Wedrychowicz H."/>
        </authorList>
    </citation>
    <scope>NUCLEOTIDE SEQUENCE [LARGE SCALE GENOMIC DNA]</scope>
    <source>
        <strain evidence="9 10">DSM 15480</strain>
    </source>
</reference>
<keyword evidence="5 7" id="KW-1133">Transmembrane helix</keyword>
<organism evidence="9 10">
    <name type="scientific">Hespellia stercorisuis DSM 15480</name>
    <dbReference type="NCBI Taxonomy" id="1121950"/>
    <lineage>
        <taxon>Bacteria</taxon>
        <taxon>Bacillati</taxon>
        <taxon>Bacillota</taxon>
        <taxon>Clostridia</taxon>
        <taxon>Lachnospirales</taxon>
        <taxon>Lachnospiraceae</taxon>
        <taxon>Hespellia</taxon>
    </lineage>
</organism>
<keyword evidence="4 7" id="KW-0812">Transmembrane</keyword>
<dbReference type="GO" id="GO:0005886">
    <property type="term" value="C:plasma membrane"/>
    <property type="evidence" value="ECO:0007669"/>
    <property type="project" value="UniProtKB-SubCell"/>
</dbReference>
<keyword evidence="6 7" id="KW-0472">Membrane</keyword>
<dbReference type="EMBL" id="FQZY01000033">
    <property type="protein sequence ID" value="SHK17151.1"/>
    <property type="molecule type" value="Genomic_DNA"/>
</dbReference>
<evidence type="ECO:0000256" key="7">
    <source>
        <dbReference type="SAM" id="Phobius"/>
    </source>
</evidence>
<dbReference type="AlphaFoldDB" id="A0A1M6QAD5"/>
<gene>
    <name evidence="9" type="ORF">SAMN02745243_02360</name>
</gene>
<dbReference type="Pfam" id="PF03458">
    <property type="entry name" value="Gly_transporter"/>
    <property type="match status" value="2"/>
</dbReference>
<dbReference type="Proteomes" id="UP000184301">
    <property type="component" value="Unassembled WGS sequence"/>
</dbReference>
<evidence type="ECO:0000256" key="6">
    <source>
        <dbReference type="ARBA" id="ARBA00023136"/>
    </source>
</evidence>
<feature type="transmembrane region" description="Helical" evidence="7">
    <location>
        <begin position="6"/>
        <end position="24"/>
    </location>
</feature>
<evidence type="ECO:0000256" key="1">
    <source>
        <dbReference type="ARBA" id="ARBA00004651"/>
    </source>
</evidence>
<feature type="transmembrane region" description="Helical" evidence="7">
    <location>
        <begin position="180"/>
        <end position="199"/>
    </location>
</feature>
<keyword evidence="10" id="KW-1185">Reference proteome</keyword>
<evidence type="ECO:0000256" key="3">
    <source>
        <dbReference type="ARBA" id="ARBA00022475"/>
    </source>
</evidence>
<feature type="transmembrane region" description="Helical" evidence="7">
    <location>
        <begin position="69"/>
        <end position="88"/>
    </location>
</feature>
<comment type="similarity">
    <text evidence="2">Belongs to the UPF0126 family.</text>
</comment>
<accession>A0A1M6QAD5</accession>
<sequence>MEKLFNIMELLGIIAFTISGAMVGIEKKMDLFGVMFLGITTAFGGGIIRDIMLGNLPPAMFESHRNIEIAAGTALLVFIIGYLTREYYSRHLDMIETINNVFDAVGLGIFTTTGIQIAINTGYGYNKFLLVCLGMITGVGGGLLRDIIAARTPVIFAKHIYAVASIVGGMSYLWFLDIDFQQSSAMTLSILVTFIIRILSTVKKWNLPRIN</sequence>
<evidence type="ECO:0000313" key="9">
    <source>
        <dbReference type="EMBL" id="SHK17151.1"/>
    </source>
</evidence>